<dbReference type="GO" id="GO:0003676">
    <property type="term" value="F:nucleic acid binding"/>
    <property type="evidence" value="ECO:0007669"/>
    <property type="project" value="InterPro"/>
</dbReference>
<accession>A0A2S9PY36</accession>
<keyword evidence="4" id="KW-1185">Reference proteome</keyword>
<reference evidence="3 4" key="1">
    <citation type="submission" date="2018-03" db="EMBL/GenBank/DDBJ databases">
        <title>Novel Streptomyces sp. from soil.</title>
        <authorList>
            <person name="Tan G.Y.A."/>
            <person name="Lee Z.Y."/>
        </authorList>
    </citation>
    <scope>NUCLEOTIDE SEQUENCE [LARGE SCALE GENOMIC DNA]</scope>
    <source>
        <strain evidence="3 4">ST5x</strain>
    </source>
</reference>
<protein>
    <submittedName>
        <fullName evidence="3">HNH endonuclease</fullName>
    </submittedName>
</protein>
<dbReference type="AlphaFoldDB" id="A0A2S9PY36"/>
<dbReference type="EMBL" id="PVLV01000121">
    <property type="protein sequence ID" value="PRH79356.1"/>
    <property type="molecule type" value="Genomic_DNA"/>
</dbReference>
<dbReference type="InterPro" id="IPR003615">
    <property type="entry name" value="HNH_nuc"/>
</dbReference>
<dbReference type="Pfam" id="PF01844">
    <property type="entry name" value="HNH"/>
    <property type="match status" value="1"/>
</dbReference>
<keyword evidence="3" id="KW-0540">Nuclease</keyword>
<gene>
    <name evidence="3" type="ORF">C6N75_09735</name>
</gene>
<dbReference type="GO" id="GO:0004519">
    <property type="term" value="F:endonuclease activity"/>
    <property type="evidence" value="ECO:0007669"/>
    <property type="project" value="UniProtKB-KW"/>
</dbReference>
<feature type="region of interest" description="Disordered" evidence="1">
    <location>
        <begin position="22"/>
        <end position="59"/>
    </location>
</feature>
<evidence type="ECO:0000259" key="2">
    <source>
        <dbReference type="Pfam" id="PF01844"/>
    </source>
</evidence>
<evidence type="ECO:0000256" key="1">
    <source>
        <dbReference type="SAM" id="MobiDB-lite"/>
    </source>
</evidence>
<proteinExistence type="predicted"/>
<keyword evidence="3" id="KW-0255">Endonuclease</keyword>
<evidence type="ECO:0000313" key="3">
    <source>
        <dbReference type="EMBL" id="PRH79356.1"/>
    </source>
</evidence>
<dbReference type="Gene3D" id="1.10.30.50">
    <property type="match status" value="1"/>
</dbReference>
<dbReference type="GO" id="GO:0008270">
    <property type="term" value="F:zinc ion binding"/>
    <property type="evidence" value="ECO:0007669"/>
    <property type="project" value="InterPro"/>
</dbReference>
<feature type="domain" description="HNH" evidence="2">
    <location>
        <begin position="9"/>
        <end position="44"/>
    </location>
</feature>
<dbReference type="Proteomes" id="UP000239322">
    <property type="component" value="Unassembled WGS sequence"/>
</dbReference>
<keyword evidence="3" id="KW-0378">Hydrolase</keyword>
<dbReference type="CDD" id="cd00085">
    <property type="entry name" value="HNHc"/>
    <property type="match status" value="1"/>
</dbReference>
<name>A0A2S9PY36_9ACTN</name>
<dbReference type="OrthoDB" id="2084290at2"/>
<comment type="caution">
    <text evidence="3">The sequence shown here is derived from an EMBL/GenBank/DDBJ whole genome shotgun (WGS) entry which is preliminary data.</text>
</comment>
<evidence type="ECO:0000313" key="4">
    <source>
        <dbReference type="Proteomes" id="UP000239322"/>
    </source>
</evidence>
<organism evidence="3 4">
    <name type="scientific">Streptomyces solincola</name>
    <dbReference type="NCBI Taxonomy" id="2100817"/>
    <lineage>
        <taxon>Bacteria</taxon>
        <taxon>Bacillati</taxon>
        <taxon>Actinomycetota</taxon>
        <taxon>Actinomycetes</taxon>
        <taxon>Kitasatosporales</taxon>
        <taxon>Streptomycetaceae</taxon>
        <taxon>Streptomyces</taxon>
    </lineage>
</organism>
<dbReference type="InterPro" id="IPR002711">
    <property type="entry name" value="HNH"/>
</dbReference>
<sequence length="59" mass="6806">MSLHHNDPMSWTVEHKLSLAEGGDPYDLNNLAPAHRRCNSKKGANNRPVERPKTSRRWK</sequence>